<evidence type="ECO:0000256" key="1">
    <source>
        <dbReference type="SAM" id="MobiDB-lite"/>
    </source>
</evidence>
<comment type="caution">
    <text evidence="3">The sequence shown here is derived from an EMBL/GenBank/DDBJ whole genome shotgun (WGS) entry which is preliminary data.</text>
</comment>
<evidence type="ECO:0000259" key="2">
    <source>
        <dbReference type="PROSITE" id="PS50234"/>
    </source>
</evidence>
<proteinExistence type="predicted"/>
<name>A0A849K7I3_9MICO</name>
<dbReference type="InterPro" id="IPR002035">
    <property type="entry name" value="VWF_A"/>
</dbReference>
<dbReference type="SUPFAM" id="SSF53300">
    <property type="entry name" value="vWA-like"/>
    <property type="match status" value="1"/>
</dbReference>
<keyword evidence="4" id="KW-1185">Reference proteome</keyword>
<dbReference type="PROSITE" id="PS50234">
    <property type="entry name" value="VWFA"/>
    <property type="match status" value="1"/>
</dbReference>
<organism evidence="3 4">
    <name type="scientific">Isoptericola sediminis</name>
    <dbReference type="NCBI Taxonomy" id="2733572"/>
    <lineage>
        <taxon>Bacteria</taxon>
        <taxon>Bacillati</taxon>
        <taxon>Actinomycetota</taxon>
        <taxon>Actinomycetes</taxon>
        <taxon>Micrococcales</taxon>
        <taxon>Promicromonosporaceae</taxon>
        <taxon>Isoptericola</taxon>
    </lineage>
</organism>
<dbReference type="Proteomes" id="UP000557204">
    <property type="component" value="Unassembled WGS sequence"/>
</dbReference>
<feature type="region of interest" description="Disordered" evidence="1">
    <location>
        <begin position="452"/>
        <end position="479"/>
    </location>
</feature>
<sequence>MAAAGVMMAGYAVAGTDSTTLANGADLSVTVSTPTTGDTFLVPTGSTTVDVPVEGSASIGEGEPNVHWTYVVDVSGSTGAGCGSVGGTVLDCEKQAVTNLNNAVVADGSGKDVGVSVFGRGGASADMSGAAGNQPIVAPDDPGVDVVIGSIVIGGVNLYTPRAVNPNDTNFSAGLTAAGTSVSASTAASKNVVFLSDGESNLGGGNFNAAVAALDSAGATIYSFAVGSGASCAGGSDGTLQAMADATGGTCTNVPNPATLPDIVQNVTDTAMTDVALEVDTVSTSFDTLTQTPPFDGPGSTDFTATAADQAPGAHEVCASATGTGPKSDASSEQTVTQCETYDVYAFSLTPETATNELGSDNEHTVTATVDGPAGKLAGWPVEFAVTGQNAGATGTCAPASCETDADGEVTFTYSVPVEPNSLGTDTISATVTVNSDSATVDVTKEWVDTTPPTATCEPGPNPGGQIPAAPGEGGQGQNQDGFYTVTATDDVWGAESLDVFVIDDGTGTVFGPYANPTNIKWTEANGADPREKAGSGAVDWALKGQGDAQITAVDGSGNLSDPVACLVPPAPQ</sequence>
<evidence type="ECO:0000313" key="3">
    <source>
        <dbReference type="EMBL" id="NNU27989.1"/>
    </source>
</evidence>
<feature type="region of interest" description="Disordered" evidence="1">
    <location>
        <begin position="554"/>
        <end position="573"/>
    </location>
</feature>
<reference evidence="3 4" key="1">
    <citation type="submission" date="2020-05" db="EMBL/GenBank/DDBJ databases">
        <title>Genome sequence of Isoptericola sp. JC619 isolated from Chilika lagoon, India.</title>
        <authorList>
            <person name="Kumar D."/>
            <person name="Appam K."/>
            <person name="Gandham S."/>
            <person name="Uppada J."/>
            <person name="Sasikala C."/>
            <person name="Venkata Ramana C."/>
        </authorList>
    </citation>
    <scope>NUCLEOTIDE SEQUENCE [LARGE SCALE GENOMIC DNA]</scope>
    <source>
        <strain evidence="3 4">JC619</strain>
    </source>
</reference>
<protein>
    <submittedName>
        <fullName evidence="3">VWA domain-containing protein</fullName>
    </submittedName>
</protein>
<feature type="domain" description="VWFA" evidence="2">
    <location>
        <begin position="67"/>
        <end position="267"/>
    </location>
</feature>
<dbReference type="RefSeq" id="WP_171247492.1">
    <property type="nucleotide sequence ID" value="NZ_JABFAJ010000019.1"/>
</dbReference>
<dbReference type="Gene3D" id="3.40.50.410">
    <property type="entry name" value="von Willebrand factor, type A domain"/>
    <property type="match status" value="1"/>
</dbReference>
<dbReference type="CDD" id="cd00198">
    <property type="entry name" value="vWFA"/>
    <property type="match status" value="1"/>
</dbReference>
<accession>A0A849K7I3</accession>
<dbReference type="InterPro" id="IPR036465">
    <property type="entry name" value="vWFA_dom_sf"/>
</dbReference>
<dbReference type="EMBL" id="JABFAJ010000019">
    <property type="protein sequence ID" value="NNU27989.1"/>
    <property type="molecule type" value="Genomic_DNA"/>
</dbReference>
<evidence type="ECO:0000313" key="4">
    <source>
        <dbReference type="Proteomes" id="UP000557204"/>
    </source>
</evidence>
<dbReference type="AlphaFoldDB" id="A0A849K7I3"/>
<gene>
    <name evidence="3" type="ORF">HLI28_10595</name>
</gene>